<proteinExistence type="predicted"/>
<dbReference type="Proteomes" id="UP000261380">
    <property type="component" value="Unplaced"/>
</dbReference>
<dbReference type="InterPro" id="IPR007110">
    <property type="entry name" value="Ig-like_dom"/>
</dbReference>
<dbReference type="PROSITE" id="PS50835">
    <property type="entry name" value="IG_LIKE"/>
    <property type="match status" value="1"/>
</dbReference>
<evidence type="ECO:0000313" key="5">
    <source>
        <dbReference type="Proteomes" id="UP000261380"/>
    </source>
</evidence>
<dbReference type="InterPro" id="IPR042472">
    <property type="entry name" value="MXRA8"/>
</dbReference>
<dbReference type="GO" id="GO:0030154">
    <property type="term" value="P:cell differentiation"/>
    <property type="evidence" value="ECO:0007669"/>
    <property type="project" value="TreeGrafter"/>
</dbReference>
<dbReference type="STRING" id="32473.ENSXCOP00000018985"/>
<feature type="signal peptide" evidence="2">
    <location>
        <begin position="1"/>
        <end position="18"/>
    </location>
</feature>
<dbReference type="SMART" id="SM00409">
    <property type="entry name" value="IG"/>
    <property type="match status" value="2"/>
</dbReference>
<keyword evidence="5" id="KW-1185">Reference proteome</keyword>
<dbReference type="PANTHER" id="PTHR44793">
    <property type="entry name" value="MATRIX REMODELING-ASSOCIATED PROTEIN 8"/>
    <property type="match status" value="1"/>
</dbReference>
<keyword evidence="2" id="KW-0732">Signal</keyword>
<evidence type="ECO:0000259" key="3">
    <source>
        <dbReference type="PROSITE" id="PS50835"/>
    </source>
</evidence>
<dbReference type="Gene3D" id="2.60.40.10">
    <property type="entry name" value="Immunoglobulins"/>
    <property type="match status" value="2"/>
</dbReference>
<dbReference type="GeneTree" id="ENSGT00390000001509"/>
<dbReference type="InterPro" id="IPR013106">
    <property type="entry name" value="Ig_V-set"/>
</dbReference>
<dbReference type="AlphaFoldDB" id="A0A3B5M6E4"/>
<organism evidence="4 5">
    <name type="scientific">Xiphophorus couchianus</name>
    <name type="common">Monterrey platyfish</name>
    <dbReference type="NCBI Taxonomy" id="32473"/>
    <lineage>
        <taxon>Eukaryota</taxon>
        <taxon>Metazoa</taxon>
        <taxon>Chordata</taxon>
        <taxon>Craniata</taxon>
        <taxon>Vertebrata</taxon>
        <taxon>Euteleostomi</taxon>
        <taxon>Actinopterygii</taxon>
        <taxon>Neopterygii</taxon>
        <taxon>Teleostei</taxon>
        <taxon>Neoteleostei</taxon>
        <taxon>Acanthomorphata</taxon>
        <taxon>Ovalentaria</taxon>
        <taxon>Atherinomorphae</taxon>
        <taxon>Cyprinodontiformes</taxon>
        <taxon>Poeciliidae</taxon>
        <taxon>Poeciliinae</taxon>
        <taxon>Xiphophorus</taxon>
    </lineage>
</organism>
<dbReference type="GO" id="GO:0016020">
    <property type="term" value="C:membrane"/>
    <property type="evidence" value="ECO:0007669"/>
    <property type="project" value="InterPro"/>
</dbReference>
<name>A0A3B5M6E4_9TELE</name>
<evidence type="ECO:0000256" key="1">
    <source>
        <dbReference type="ARBA" id="ARBA00018734"/>
    </source>
</evidence>
<dbReference type="PANTHER" id="PTHR44793:SF2">
    <property type="entry name" value="MATRIX REMODELING-ASSOCIATED PROTEIN 8"/>
    <property type="match status" value="1"/>
</dbReference>
<sequence>CLFFFPVLAVLFLPQAWGQSSRPAVVEAKNITLPAGSKAVLPCHSPRMVWTQDRLKDRQRVVHWDVSRNSPEYSVDRVLDMSPGARQRVYNGFNKGRVSIPDSAFTDGNFSLIINNVVNTDKGVYTCNLHHHYCQIHESIQIQLNVTKSARKEKRYWDGEKNVLVVLLGSSIVLPCVNRRALWRDGLQEDQQQVAHWDFQPPGVRPNKADRLVDLYASGERRDYGPLFAQSKMRVAEDAFTYGDFSLTISDLMPEDKGLYSCNLHHHYCGLHERRIFRLTVGPSLPREPTTPPRIFLNDDTELNDLFSTHAVSEDSPRVVNVFLPEQRGYFVQRQKKRGNLFVLGTMISEGEIALDCTEMRTYNQDSLNSEFKNNLLKERDMVKECNKGETFFNASAGKHKQTPKAEDCPLFLAEFDGRMWK</sequence>
<dbReference type="InterPro" id="IPR013783">
    <property type="entry name" value="Ig-like_fold"/>
</dbReference>
<dbReference type="GO" id="GO:0009986">
    <property type="term" value="C:cell surface"/>
    <property type="evidence" value="ECO:0007669"/>
    <property type="project" value="TreeGrafter"/>
</dbReference>
<feature type="chain" id="PRO_5017406783" description="Matrix remodeling-associated protein 8" evidence="2">
    <location>
        <begin position="19"/>
        <end position="422"/>
    </location>
</feature>
<dbReference type="GO" id="GO:0007155">
    <property type="term" value="P:cell adhesion"/>
    <property type="evidence" value="ECO:0007669"/>
    <property type="project" value="InterPro"/>
</dbReference>
<evidence type="ECO:0000256" key="2">
    <source>
        <dbReference type="SAM" id="SignalP"/>
    </source>
</evidence>
<dbReference type="InterPro" id="IPR036179">
    <property type="entry name" value="Ig-like_dom_sf"/>
</dbReference>
<reference evidence="4" key="1">
    <citation type="submission" date="2025-08" db="UniProtKB">
        <authorList>
            <consortium name="Ensembl"/>
        </authorList>
    </citation>
    <scope>IDENTIFICATION</scope>
</reference>
<dbReference type="SUPFAM" id="SSF48726">
    <property type="entry name" value="Immunoglobulin"/>
    <property type="match status" value="2"/>
</dbReference>
<dbReference type="InterPro" id="IPR003599">
    <property type="entry name" value="Ig_sub"/>
</dbReference>
<reference evidence="4" key="2">
    <citation type="submission" date="2025-09" db="UniProtKB">
        <authorList>
            <consortium name="Ensembl"/>
        </authorList>
    </citation>
    <scope>IDENTIFICATION</scope>
</reference>
<accession>A0A3B5M6E4</accession>
<protein>
    <recommendedName>
        <fullName evidence="1">Matrix remodeling-associated protein 8</fullName>
    </recommendedName>
</protein>
<dbReference type="Pfam" id="PF07686">
    <property type="entry name" value="V-set"/>
    <property type="match status" value="2"/>
</dbReference>
<evidence type="ECO:0000313" key="4">
    <source>
        <dbReference type="Ensembl" id="ENSXCOP00000018985.1"/>
    </source>
</evidence>
<dbReference type="Ensembl" id="ENSXCOT00000019222.1">
    <property type="protein sequence ID" value="ENSXCOP00000018985.1"/>
    <property type="gene ID" value="ENSXCOG00000014272.1"/>
</dbReference>
<feature type="domain" description="Ig-like" evidence="3">
    <location>
        <begin position="23"/>
        <end position="147"/>
    </location>
</feature>